<name>A0A4P6PW09_9ACTN</name>
<evidence type="ECO:0008006" key="5">
    <source>
        <dbReference type="Google" id="ProtNLM"/>
    </source>
</evidence>
<sequence>MESDYRLPTALGTAAWTVALVALLAMGERLPEEDRWWRWVCLTGIAFGVFAFVYIPRHLRNRAERGRPRAAEAAGVVPPADARPEADAPGGEAARAADTAPARAVDEGDADPPEPAQRRSRGTESS</sequence>
<evidence type="ECO:0000313" key="4">
    <source>
        <dbReference type="Proteomes" id="UP000292235"/>
    </source>
</evidence>
<feature type="compositionally biased region" description="Low complexity" evidence="1">
    <location>
        <begin position="87"/>
        <end position="103"/>
    </location>
</feature>
<dbReference type="Pfam" id="PF10745">
    <property type="entry name" value="DUF2530"/>
    <property type="match status" value="1"/>
</dbReference>
<reference evidence="3 4" key="1">
    <citation type="submission" date="2019-02" db="EMBL/GenBank/DDBJ databases">
        <authorList>
            <person name="Khodamoradi S."/>
            <person name="Hahnke R.L."/>
            <person name="Kaempfer P."/>
            <person name="Schumann P."/>
            <person name="Rohde M."/>
            <person name="Steinert M."/>
            <person name="Luzhetskyy A."/>
            <person name="Wink J."/>
            <person name="Ruckert C."/>
        </authorList>
    </citation>
    <scope>NUCLEOTIDE SEQUENCE [LARGE SCALE GENOMIC DNA]</scope>
    <source>
        <strain evidence="3 4">M2</strain>
    </source>
</reference>
<dbReference type="AlphaFoldDB" id="A0A4P6PW09"/>
<accession>A0A4P6PW09</accession>
<evidence type="ECO:0000256" key="1">
    <source>
        <dbReference type="SAM" id="MobiDB-lite"/>
    </source>
</evidence>
<protein>
    <recommendedName>
        <fullName evidence="5">DUF2530 domain-containing protein</fullName>
    </recommendedName>
</protein>
<keyword evidence="2" id="KW-0472">Membrane</keyword>
<feature type="compositionally biased region" description="Low complexity" evidence="1">
    <location>
        <begin position="71"/>
        <end position="80"/>
    </location>
</feature>
<keyword evidence="2" id="KW-1133">Transmembrane helix</keyword>
<dbReference type="EMBL" id="CP036455">
    <property type="protein sequence ID" value="QBI52275.1"/>
    <property type="molecule type" value="Genomic_DNA"/>
</dbReference>
<keyword evidence="4" id="KW-1185">Reference proteome</keyword>
<gene>
    <name evidence="3" type="ORF">EKD16_02295</name>
</gene>
<dbReference type="KEGG" id="strr:EKD16_02295"/>
<feature type="transmembrane region" description="Helical" evidence="2">
    <location>
        <begin position="37"/>
        <end position="55"/>
    </location>
</feature>
<keyword evidence="2" id="KW-0812">Transmembrane</keyword>
<dbReference type="Proteomes" id="UP000292235">
    <property type="component" value="Chromosome"/>
</dbReference>
<organism evidence="3 4">
    <name type="scientific">Streptomonospora litoralis</name>
    <dbReference type="NCBI Taxonomy" id="2498135"/>
    <lineage>
        <taxon>Bacteria</taxon>
        <taxon>Bacillati</taxon>
        <taxon>Actinomycetota</taxon>
        <taxon>Actinomycetes</taxon>
        <taxon>Streptosporangiales</taxon>
        <taxon>Nocardiopsidaceae</taxon>
        <taxon>Streptomonospora</taxon>
    </lineage>
</organism>
<evidence type="ECO:0000313" key="3">
    <source>
        <dbReference type="EMBL" id="QBI52275.1"/>
    </source>
</evidence>
<feature type="region of interest" description="Disordered" evidence="1">
    <location>
        <begin position="63"/>
        <end position="126"/>
    </location>
</feature>
<evidence type="ECO:0000256" key="2">
    <source>
        <dbReference type="SAM" id="Phobius"/>
    </source>
</evidence>
<dbReference type="InterPro" id="IPR019681">
    <property type="entry name" value="DUF2530"/>
</dbReference>
<proteinExistence type="predicted"/>